<gene>
    <name evidence="2" type="ORF">SK128_011581</name>
</gene>
<feature type="transmembrane region" description="Helical" evidence="1">
    <location>
        <begin position="252"/>
        <end position="276"/>
    </location>
</feature>
<reference evidence="2 3" key="1">
    <citation type="submission" date="2023-11" db="EMBL/GenBank/DDBJ databases">
        <title>Halocaridina rubra genome assembly.</title>
        <authorList>
            <person name="Smith C."/>
        </authorList>
    </citation>
    <scope>NUCLEOTIDE SEQUENCE [LARGE SCALE GENOMIC DNA]</scope>
    <source>
        <strain evidence="2">EP-1</strain>
        <tissue evidence="2">Whole</tissue>
    </source>
</reference>
<keyword evidence="3" id="KW-1185">Reference proteome</keyword>
<dbReference type="EMBL" id="JAXCGZ010002220">
    <property type="protein sequence ID" value="KAK7084196.1"/>
    <property type="molecule type" value="Genomic_DNA"/>
</dbReference>
<dbReference type="Proteomes" id="UP001381693">
    <property type="component" value="Unassembled WGS sequence"/>
</dbReference>
<keyword evidence="1" id="KW-1133">Transmembrane helix</keyword>
<name>A0AAN8XHD4_HALRR</name>
<dbReference type="AlphaFoldDB" id="A0AAN8XHD4"/>
<protein>
    <submittedName>
        <fullName evidence="2">Uncharacterized protein</fullName>
    </submittedName>
</protein>
<evidence type="ECO:0000313" key="2">
    <source>
        <dbReference type="EMBL" id="KAK7084196.1"/>
    </source>
</evidence>
<proteinExistence type="predicted"/>
<evidence type="ECO:0000256" key="1">
    <source>
        <dbReference type="SAM" id="Phobius"/>
    </source>
</evidence>
<accession>A0AAN8XHD4</accession>
<keyword evidence="1" id="KW-0472">Membrane</keyword>
<comment type="caution">
    <text evidence="2">The sequence shown here is derived from an EMBL/GenBank/DDBJ whole genome shotgun (WGS) entry which is preliminary data.</text>
</comment>
<feature type="non-terminal residue" evidence="2">
    <location>
        <position position="1"/>
    </location>
</feature>
<sequence>CLVKKKIEETNIFYDTLEFSVANDGQINSSTDIVVSSYSDEELFCLQINSSHIVQKINQSIISAQKTTNTIKYWTTLRFGFCGNISLEDEHGRSWLAQRTYLQWPIKYIGITGGYLMKTCSQKTPTWEVNGTNEQHIPLFVNKKHLVLTLISPQTFNPIFNICGSQFKLGMSNGSLISGNSSGPLVAGRKQIFLEYVIPEEISLQVKDKDGNVIHEARCQEKPKIIFVKGNRKEKFFVVQHLKETGDEESTALHLISIYTITVLIGTLSVIILTITTQLFSLTVLRVSAFSPDISQII</sequence>
<evidence type="ECO:0000313" key="3">
    <source>
        <dbReference type="Proteomes" id="UP001381693"/>
    </source>
</evidence>
<organism evidence="2 3">
    <name type="scientific">Halocaridina rubra</name>
    <name type="common">Hawaiian red shrimp</name>
    <dbReference type="NCBI Taxonomy" id="373956"/>
    <lineage>
        <taxon>Eukaryota</taxon>
        <taxon>Metazoa</taxon>
        <taxon>Ecdysozoa</taxon>
        <taxon>Arthropoda</taxon>
        <taxon>Crustacea</taxon>
        <taxon>Multicrustacea</taxon>
        <taxon>Malacostraca</taxon>
        <taxon>Eumalacostraca</taxon>
        <taxon>Eucarida</taxon>
        <taxon>Decapoda</taxon>
        <taxon>Pleocyemata</taxon>
        <taxon>Caridea</taxon>
        <taxon>Atyoidea</taxon>
        <taxon>Atyidae</taxon>
        <taxon>Halocaridina</taxon>
    </lineage>
</organism>
<keyword evidence="1" id="KW-0812">Transmembrane</keyword>